<dbReference type="EMBL" id="BAABHJ010000030">
    <property type="protein sequence ID" value="GAA4615695.1"/>
    <property type="molecule type" value="Genomic_DNA"/>
</dbReference>
<comment type="caution">
    <text evidence="2">The sequence shown here is derived from an EMBL/GenBank/DDBJ whole genome shotgun (WGS) entry which is preliminary data.</text>
</comment>
<organism evidence="2 3">
    <name type="scientific">Actinoallomurus liliacearum</name>
    <dbReference type="NCBI Taxonomy" id="1080073"/>
    <lineage>
        <taxon>Bacteria</taxon>
        <taxon>Bacillati</taxon>
        <taxon>Actinomycetota</taxon>
        <taxon>Actinomycetes</taxon>
        <taxon>Streptosporangiales</taxon>
        <taxon>Thermomonosporaceae</taxon>
        <taxon>Actinoallomurus</taxon>
    </lineage>
</organism>
<reference evidence="3" key="1">
    <citation type="journal article" date="2019" name="Int. J. Syst. Evol. Microbiol.">
        <title>The Global Catalogue of Microorganisms (GCM) 10K type strain sequencing project: providing services to taxonomists for standard genome sequencing and annotation.</title>
        <authorList>
            <consortium name="The Broad Institute Genomics Platform"/>
            <consortium name="The Broad Institute Genome Sequencing Center for Infectious Disease"/>
            <person name="Wu L."/>
            <person name="Ma J."/>
        </authorList>
    </citation>
    <scope>NUCLEOTIDE SEQUENCE [LARGE SCALE GENOMIC DNA]</scope>
    <source>
        <strain evidence="3">JCM 17938</strain>
    </source>
</reference>
<dbReference type="SUPFAM" id="SSF51679">
    <property type="entry name" value="Bacterial luciferase-like"/>
    <property type="match status" value="1"/>
</dbReference>
<keyword evidence="3" id="KW-1185">Reference proteome</keyword>
<protein>
    <recommendedName>
        <fullName evidence="4">Luciferase-like domain-containing protein</fullName>
    </recommendedName>
</protein>
<sequence>MSFAAADPGGWDPMFRAARLLDQAGFDRLVVSDHVVLGERLDEYGRPEIGGRQGGRQPTGPDGHWLEPLTTLSVPAGMTPRIRLGTNILIAALREAGRDPSGLQVVGRPPVHHHTDGTLDIPSTMAEVPPLPAPPGSPTCDSPSACRKTTRRRSTTCPPSPRTSAPRCRTTPNRARGAPAGAAERRPRRI</sequence>
<feature type="region of interest" description="Disordered" evidence="1">
    <location>
        <begin position="130"/>
        <end position="190"/>
    </location>
</feature>
<evidence type="ECO:0008006" key="4">
    <source>
        <dbReference type="Google" id="ProtNLM"/>
    </source>
</evidence>
<evidence type="ECO:0000313" key="2">
    <source>
        <dbReference type="EMBL" id="GAA4615695.1"/>
    </source>
</evidence>
<accession>A0ABP8TUW8</accession>
<evidence type="ECO:0000313" key="3">
    <source>
        <dbReference type="Proteomes" id="UP001500212"/>
    </source>
</evidence>
<proteinExistence type="predicted"/>
<gene>
    <name evidence="2" type="ORF">GCM10023195_69370</name>
</gene>
<dbReference type="InterPro" id="IPR036661">
    <property type="entry name" value="Luciferase-like_sf"/>
</dbReference>
<evidence type="ECO:0000256" key="1">
    <source>
        <dbReference type="SAM" id="MobiDB-lite"/>
    </source>
</evidence>
<feature type="compositionally biased region" description="Low complexity" evidence="1">
    <location>
        <begin position="162"/>
        <end position="182"/>
    </location>
</feature>
<dbReference type="Gene3D" id="3.20.20.30">
    <property type="entry name" value="Luciferase-like domain"/>
    <property type="match status" value="1"/>
</dbReference>
<dbReference type="Proteomes" id="UP001500212">
    <property type="component" value="Unassembled WGS sequence"/>
</dbReference>
<name>A0ABP8TUW8_9ACTN</name>